<feature type="region of interest" description="Disordered" evidence="9">
    <location>
        <begin position="394"/>
        <end position="423"/>
    </location>
</feature>
<evidence type="ECO:0000256" key="4">
    <source>
        <dbReference type="ARBA" id="ARBA00022729"/>
    </source>
</evidence>
<organism evidence="11 12">
    <name type="scientific">Monosporascus cannonballus</name>
    <dbReference type="NCBI Taxonomy" id="155416"/>
    <lineage>
        <taxon>Eukaryota</taxon>
        <taxon>Fungi</taxon>
        <taxon>Dikarya</taxon>
        <taxon>Ascomycota</taxon>
        <taxon>Pezizomycotina</taxon>
        <taxon>Sordariomycetes</taxon>
        <taxon>Xylariomycetidae</taxon>
        <taxon>Xylariales</taxon>
        <taxon>Xylariales incertae sedis</taxon>
        <taxon>Monosporascus</taxon>
    </lineage>
</organism>
<keyword evidence="4 10" id="KW-0732">Signal</keyword>
<evidence type="ECO:0000256" key="5">
    <source>
        <dbReference type="ARBA" id="ARBA00022801"/>
    </source>
</evidence>
<dbReference type="EC" id="3.2.1.101" evidence="3 8"/>
<keyword evidence="6" id="KW-0325">Glycoprotein</keyword>
<dbReference type="InterPro" id="IPR005198">
    <property type="entry name" value="Glyco_hydro_76"/>
</dbReference>
<sequence>MASLRTMRLMQLLLGINGVLGALKVDFEDQESIKKAASNVADDLMTFYKGDEEGMVPGILPGPPPDGDYYWWSGAALWSSLLDHRNLAGDTTHDDSIMRGLLWQRGDDDFLPANWTASMGNDDQALWAMAAILAAETGFKDPADNNNRWVDLAKAVFEQQSSEKRRASEGECTGALRWQIYPSNQGYDYISMAANAAYFDLGSRLAYLTSNKTISERVARTYDLLSDIGLVDDKFNVYDGAKVSQCDQINKAQFSYNAAMLLQGCAHMYKYTGDEAWKSRMDGLVSRTLEVFFPDGVAVEVSCEKGGVCTTDMKFFKGYLHRALGSTARLVPDTAEKILPVLMTSAKAAAATCTGGEGGRMCGFAWAAGRFDEASAGAQTSVLSALVSVLTQTKGSTPGESSNSSSSNNDSNGNSGAATDQPLSINLGTRGNINLGIVLGAVMVGAAVGF</sequence>
<dbReference type="EMBL" id="QJNS01000023">
    <property type="protein sequence ID" value="RYO92880.1"/>
    <property type="molecule type" value="Genomic_DNA"/>
</dbReference>
<dbReference type="PANTHER" id="PTHR12145:SF36">
    <property type="entry name" value="MANNAN ENDO-1,6-ALPHA-MANNOSIDASE DCW1"/>
    <property type="match status" value="1"/>
</dbReference>
<evidence type="ECO:0000256" key="1">
    <source>
        <dbReference type="ARBA" id="ARBA00001452"/>
    </source>
</evidence>
<dbReference type="Gene3D" id="1.50.10.20">
    <property type="match status" value="1"/>
</dbReference>
<dbReference type="PIRSF" id="PIRSF016302">
    <property type="entry name" value="Man_a_manosd"/>
    <property type="match status" value="1"/>
</dbReference>
<evidence type="ECO:0000256" key="2">
    <source>
        <dbReference type="ARBA" id="ARBA00009699"/>
    </source>
</evidence>
<evidence type="ECO:0000256" key="10">
    <source>
        <dbReference type="SAM" id="SignalP"/>
    </source>
</evidence>
<evidence type="ECO:0000313" key="12">
    <source>
        <dbReference type="Proteomes" id="UP000294003"/>
    </source>
</evidence>
<evidence type="ECO:0000256" key="9">
    <source>
        <dbReference type="SAM" id="MobiDB-lite"/>
    </source>
</evidence>
<protein>
    <recommendedName>
        <fullName evidence="3 8">Mannan endo-1,6-alpha-mannosidase</fullName>
        <ecNumber evidence="3 8">3.2.1.101</ecNumber>
    </recommendedName>
</protein>
<name>A0ABY0HKU8_9PEZI</name>
<evidence type="ECO:0000256" key="8">
    <source>
        <dbReference type="PIRNR" id="PIRNR016302"/>
    </source>
</evidence>
<dbReference type="SUPFAM" id="SSF48208">
    <property type="entry name" value="Six-hairpin glycosidases"/>
    <property type="match status" value="1"/>
</dbReference>
<keyword evidence="7 8" id="KW-0326">Glycosidase</keyword>
<proteinExistence type="inferred from homology"/>
<evidence type="ECO:0000256" key="6">
    <source>
        <dbReference type="ARBA" id="ARBA00023180"/>
    </source>
</evidence>
<dbReference type="InterPro" id="IPR014480">
    <property type="entry name" value="Mannan-1_6-alpha_mannosidase"/>
</dbReference>
<evidence type="ECO:0000313" key="11">
    <source>
        <dbReference type="EMBL" id="RYO92880.1"/>
    </source>
</evidence>
<gene>
    <name evidence="11" type="ORF">DL762_001371</name>
</gene>
<reference evidence="11 12" key="1">
    <citation type="submission" date="2018-06" db="EMBL/GenBank/DDBJ databases">
        <title>Complete Genomes of Monosporascus.</title>
        <authorList>
            <person name="Robinson A.J."/>
            <person name="Natvig D.O."/>
        </authorList>
    </citation>
    <scope>NUCLEOTIDE SEQUENCE [LARGE SCALE GENOMIC DNA]</scope>
    <source>
        <strain evidence="11 12">CBS 609.92</strain>
    </source>
</reference>
<evidence type="ECO:0000256" key="7">
    <source>
        <dbReference type="ARBA" id="ARBA00023295"/>
    </source>
</evidence>
<comment type="caution">
    <text evidence="11">The sequence shown here is derived from an EMBL/GenBank/DDBJ whole genome shotgun (WGS) entry which is preliminary data.</text>
</comment>
<feature type="chain" id="PRO_5047310703" description="Mannan endo-1,6-alpha-mannosidase" evidence="10">
    <location>
        <begin position="22"/>
        <end position="450"/>
    </location>
</feature>
<evidence type="ECO:0000256" key="3">
    <source>
        <dbReference type="ARBA" id="ARBA00012350"/>
    </source>
</evidence>
<accession>A0ABY0HKU8</accession>
<dbReference type="InterPro" id="IPR008928">
    <property type="entry name" value="6-hairpin_glycosidase_sf"/>
</dbReference>
<comment type="similarity">
    <text evidence="2 8">Belongs to the glycosyl hydrolase 76 family.</text>
</comment>
<keyword evidence="12" id="KW-1185">Reference proteome</keyword>
<comment type="catalytic activity">
    <reaction evidence="1 8">
        <text>Random hydrolysis of (1-&gt;6)-alpha-D-mannosidic linkages in unbranched (1-&gt;6)-mannans.</text>
        <dbReference type="EC" id="3.2.1.101"/>
    </reaction>
</comment>
<feature type="signal peptide" evidence="10">
    <location>
        <begin position="1"/>
        <end position="21"/>
    </location>
</feature>
<dbReference type="PANTHER" id="PTHR12145">
    <property type="entry name" value="MANNAN ENDO-1,6-ALPHA-MANNOSIDASE DCW1"/>
    <property type="match status" value="1"/>
</dbReference>
<feature type="compositionally biased region" description="Low complexity" evidence="9">
    <location>
        <begin position="401"/>
        <end position="416"/>
    </location>
</feature>
<dbReference type="Proteomes" id="UP000294003">
    <property type="component" value="Unassembled WGS sequence"/>
</dbReference>
<dbReference type="Pfam" id="PF03663">
    <property type="entry name" value="Glyco_hydro_76"/>
    <property type="match status" value="1"/>
</dbReference>
<keyword evidence="5 8" id="KW-0378">Hydrolase</keyword>